<feature type="transmembrane region" description="Helical" evidence="10">
    <location>
        <begin position="311"/>
        <end position="328"/>
    </location>
</feature>
<evidence type="ECO:0000256" key="1">
    <source>
        <dbReference type="ARBA" id="ARBA00004141"/>
    </source>
</evidence>
<comment type="subcellular location">
    <subcellularLocation>
        <location evidence="1">Membrane</location>
        <topology evidence="1">Multi-pass membrane protein</topology>
    </subcellularLocation>
</comment>
<dbReference type="InterPro" id="IPR004813">
    <property type="entry name" value="OPT"/>
</dbReference>
<keyword evidence="6" id="KW-0653">Protein transport</keyword>
<feature type="transmembrane region" description="Helical" evidence="10">
    <location>
        <begin position="144"/>
        <end position="164"/>
    </location>
</feature>
<feature type="compositionally biased region" description="Polar residues" evidence="9">
    <location>
        <begin position="1"/>
        <end position="10"/>
    </location>
</feature>
<feature type="transmembrane region" description="Helical" evidence="10">
    <location>
        <begin position="176"/>
        <end position="197"/>
    </location>
</feature>
<evidence type="ECO:0000256" key="4">
    <source>
        <dbReference type="ARBA" id="ARBA00022692"/>
    </source>
</evidence>
<gene>
    <name evidence="11" type="ORF">BB561_003508</name>
</gene>
<evidence type="ECO:0000256" key="10">
    <source>
        <dbReference type="SAM" id="Phobius"/>
    </source>
</evidence>
<evidence type="ECO:0000256" key="2">
    <source>
        <dbReference type="ARBA" id="ARBA00008807"/>
    </source>
</evidence>
<comment type="caution">
    <text evidence="11">The sequence shown here is derived from an EMBL/GenBank/DDBJ whole genome shotgun (WGS) entry which is preliminary data.</text>
</comment>
<evidence type="ECO:0000256" key="6">
    <source>
        <dbReference type="ARBA" id="ARBA00022927"/>
    </source>
</evidence>
<organism evidence="11 12">
    <name type="scientific">Smittium simulii</name>
    <dbReference type="NCBI Taxonomy" id="133385"/>
    <lineage>
        <taxon>Eukaryota</taxon>
        <taxon>Fungi</taxon>
        <taxon>Fungi incertae sedis</taxon>
        <taxon>Zoopagomycota</taxon>
        <taxon>Kickxellomycotina</taxon>
        <taxon>Harpellomycetes</taxon>
        <taxon>Harpellales</taxon>
        <taxon>Legeriomycetaceae</taxon>
        <taxon>Smittium</taxon>
    </lineage>
</organism>
<feature type="transmembrane region" description="Helical" evidence="10">
    <location>
        <begin position="69"/>
        <end position="88"/>
    </location>
</feature>
<dbReference type="PANTHER" id="PTHR22601">
    <property type="entry name" value="ISP4 LIKE PROTEIN"/>
    <property type="match status" value="1"/>
</dbReference>
<evidence type="ECO:0000313" key="11">
    <source>
        <dbReference type="EMBL" id="PVU92986.1"/>
    </source>
</evidence>
<feature type="region of interest" description="Disordered" evidence="9">
    <location>
        <begin position="1"/>
        <end position="22"/>
    </location>
</feature>
<evidence type="ECO:0000256" key="3">
    <source>
        <dbReference type="ARBA" id="ARBA00022448"/>
    </source>
</evidence>
<evidence type="ECO:0000313" key="12">
    <source>
        <dbReference type="Proteomes" id="UP000245383"/>
    </source>
</evidence>
<dbReference type="InterPro" id="IPR004648">
    <property type="entry name" value="Oligpept_transpt"/>
</dbReference>
<keyword evidence="3" id="KW-0813">Transport</keyword>
<dbReference type="NCBIfam" id="TIGR00728">
    <property type="entry name" value="OPT_sfam"/>
    <property type="match status" value="1"/>
</dbReference>
<evidence type="ECO:0000256" key="7">
    <source>
        <dbReference type="ARBA" id="ARBA00022989"/>
    </source>
</evidence>
<comment type="similarity">
    <text evidence="2">Belongs to the oligopeptide OPT transporter family.</text>
</comment>
<sequence length="329" mass="36798">MSLKTVNNKGSNKETESTEEQGLLRNDSLRTLVDDGLDSNELGEQICEAIRANVSSTDDHTLPTLTFRLWIIGIIMAMFISFINHFFFFRQTPITMGFSVDILLTFILGKAWERLMPNKDVRLFGIKKLTFKLNPGKFSSKEHALLCVFVSSGAGVAYAIEVVAMQDLFYNSKSTIFYSFLFIFCTQMIGFGIAGIARNVLVQPTIMVWPNTLIRCSMYRTLHEEDSDYSGKSKSASNFRFFVIACTAAFLYHIFPGYLFQLLSSVSILCFIFPKSIIAQQLGSGTHGLGMGALSFDWSVIASYLGSPLATPFWSAVNIFAGFVFIAWM</sequence>
<dbReference type="GO" id="GO:0016020">
    <property type="term" value="C:membrane"/>
    <property type="evidence" value="ECO:0007669"/>
    <property type="project" value="UniProtKB-SubCell"/>
</dbReference>
<dbReference type="Pfam" id="PF03169">
    <property type="entry name" value="OPT"/>
    <property type="match status" value="1"/>
</dbReference>
<evidence type="ECO:0008006" key="13">
    <source>
        <dbReference type="Google" id="ProtNLM"/>
    </source>
</evidence>
<dbReference type="EMBL" id="MBFR01000143">
    <property type="protein sequence ID" value="PVU92986.1"/>
    <property type="molecule type" value="Genomic_DNA"/>
</dbReference>
<accession>A0A2T9YKW2</accession>
<evidence type="ECO:0000256" key="9">
    <source>
        <dbReference type="SAM" id="MobiDB-lite"/>
    </source>
</evidence>
<name>A0A2T9YKW2_9FUNG</name>
<keyword evidence="8 10" id="KW-0472">Membrane</keyword>
<dbReference type="AlphaFoldDB" id="A0A2T9YKW2"/>
<keyword evidence="12" id="KW-1185">Reference proteome</keyword>
<keyword evidence="4 10" id="KW-0812">Transmembrane</keyword>
<keyword evidence="5" id="KW-0571">Peptide transport</keyword>
<feature type="transmembrane region" description="Helical" evidence="10">
    <location>
        <begin position="239"/>
        <end position="255"/>
    </location>
</feature>
<reference evidence="11 12" key="1">
    <citation type="journal article" date="2018" name="MBio">
        <title>Comparative Genomics Reveals the Core Gene Toolbox for the Fungus-Insect Symbiosis.</title>
        <authorList>
            <person name="Wang Y."/>
            <person name="Stata M."/>
            <person name="Wang W."/>
            <person name="Stajich J.E."/>
            <person name="White M.M."/>
            <person name="Moncalvo J.M."/>
        </authorList>
    </citation>
    <scope>NUCLEOTIDE SEQUENCE [LARGE SCALE GENOMIC DNA]</scope>
    <source>
        <strain evidence="11 12">SWE-8-4</strain>
    </source>
</reference>
<evidence type="ECO:0000256" key="8">
    <source>
        <dbReference type="ARBA" id="ARBA00023136"/>
    </source>
</evidence>
<evidence type="ECO:0000256" key="5">
    <source>
        <dbReference type="ARBA" id="ARBA00022856"/>
    </source>
</evidence>
<proteinExistence type="inferred from homology"/>
<dbReference type="OrthoDB" id="9986677at2759"/>
<dbReference type="GO" id="GO:0015031">
    <property type="term" value="P:protein transport"/>
    <property type="evidence" value="ECO:0007669"/>
    <property type="project" value="UniProtKB-KW"/>
</dbReference>
<dbReference type="Proteomes" id="UP000245383">
    <property type="component" value="Unassembled WGS sequence"/>
</dbReference>
<dbReference type="GO" id="GO:0035673">
    <property type="term" value="F:oligopeptide transmembrane transporter activity"/>
    <property type="evidence" value="ECO:0007669"/>
    <property type="project" value="InterPro"/>
</dbReference>
<keyword evidence="7 10" id="KW-1133">Transmembrane helix</keyword>
<protein>
    <recommendedName>
        <fullName evidence="13">OPT family small oligopeptide transporter</fullName>
    </recommendedName>
</protein>